<dbReference type="RefSeq" id="WP_211936877.1">
    <property type="nucleotide sequence ID" value="NZ_CP073078.1"/>
</dbReference>
<keyword evidence="3" id="KW-1185">Reference proteome</keyword>
<protein>
    <submittedName>
        <fullName evidence="2">Uncharacterized protein</fullName>
    </submittedName>
</protein>
<sequence>MRLPVFAALALTLASGASAATLPAPIAPASDGKLQCYSPDTSRKTCQSLAGYLARPDGGIDNPSTVLVATSPAIAMSGMAHVAVKGGQVCGFIRPEDIAASSFSIAGKPASDAQTARLRTSISAAMKPMYGQEFCTAYLPDGDGLIAKATIDGASQPGKDQRVIWVSPADGYVVAP</sequence>
<dbReference type="Proteomes" id="UP000676409">
    <property type="component" value="Chromosome"/>
</dbReference>
<dbReference type="EMBL" id="CP073078">
    <property type="protein sequence ID" value="QUD86825.1"/>
    <property type="molecule type" value="Genomic_DNA"/>
</dbReference>
<feature type="signal peptide" evidence="1">
    <location>
        <begin position="1"/>
        <end position="19"/>
    </location>
</feature>
<evidence type="ECO:0000256" key="1">
    <source>
        <dbReference type="SAM" id="SignalP"/>
    </source>
</evidence>
<name>A0A975FWR3_9CAUL</name>
<proteinExistence type="predicted"/>
<dbReference type="AlphaFoldDB" id="A0A975FWR3"/>
<organism evidence="2 3">
    <name type="scientific">Phenylobacterium montanum</name>
    <dbReference type="NCBI Taxonomy" id="2823693"/>
    <lineage>
        <taxon>Bacteria</taxon>
        <taxon>Pseudomonadati</taxon>
        <taxon>Pseudomonadota</taxon>
        <taxon>Alphaproteobacteria</taxon>
        <taxon>Caulobacterales</taxon>
        <taxon>Caulobacteraceae</taxon>
        <taxon>Phenylobacterium</taxon>
    </lineage>
</organism>
<evidence type="ECO:0000313" key="2">
    <source>
        <dbReference type="EMBL" id="QUD86825.1"/>
    </source>
</evidence>
<feature type="chain" id="PRO_5037409162" evidence="1">
    <location>
        <begin position="20"/>
        <end position="176"/>
    </location>
</feature>
<gene>
    <name evidence="2" type="ORF">KCG34_17330</name>
</gene>
<keyword evidence="1" id="KW-0732">Signal</keyword>
<accession>A0A975FWR3</accession>
<evidence type="ECO:0000313" key="3">
    <source>
        <dbReference type="Proteomes" id="UP000676409"/>
    </source>
</evidence>
<dbReference type="KEGG" id="caul:KCG34_17330"/>
<reference evidence="2" key="1">
    <citation type="submission" date="2021-04" db="EMBL/GenBank/DDBJ databases">
        <title>The complete genome sequence of Caulobacter sp. S6.</title>
        <authorList>
            <person name="Tang Y."/>
            <person name="Ouyang W."/>
            <person name="Liu Q."/>
            <person name="Huang B."/>
            <person name="Guo Z."/>
            <person name="Lei P."/>
        </authorList>
    </citation>
    <scope>NUCLEOTIDE SEQUENCE</scope>
    <source>
        <strain evidence="2">S6</strain>
    </source>
</reference>